<dbReference type="Gene3D" id="1.20.1530.20">
    <property type="match status" value="1"/>
</dbReference>
<feature type="transmembrane region" description="Helical" evidence="5">
    <location>
        <begin position="196"/>
        <end position="221"/>
    </location>
</feature>
<accession>A0A917WIM9</accession>
<evidence type="ECO:0000256" key="5">
    <source>
        <dbReference type="SAM" id="Phobius"/>
    </source>
</evidence>
<gene>
    <name evidence="6" type="ORF">GCM10011534_30740</name>
</gene>
<reference evidence="6" key="1">
    <citation type="journal article" date="2014" name="Int. J. Syst. Evol. Microbiol.">
        <title>Complete genome sequence of Corynebacterium casei LMG S-19264T (=DSM 44701T), isolated from a smear-ripened cheese.</title>
        <authorList>
            <consortium name="US DOE Joint Genome Institute (JGI-PGF)"/>
            <person name="Walter F."/>
            <person name="Albersmeier A."/>
            <person name="Kalinowski J."/>
            <person name="Ruckert C."/>
        </authorList>
    </citation>
    <scope>NUCLEOTIDE SEQUENCE</scope>
    <source>
        <strain evidence="6">CGMCC 1.6293</strain>
    </source>
</reference>
<dbReference type="InterPro" id="IPR002657">
    <property type="entry name" value="BilAc:Na_symport/Acr3"/>
</dbReference>
<evidence type="ECO:0000313" key="6">
    <source>
        <dbReference type="EMBL" id="GGM06665.1"/>
    </source>
</evidence>
<feature type="transmembrane region" description="Helical" evidence="5">
    <location>
        <begin position="242"/>
        <end position="261"/>
    </location>
</feature>
<dbReference type="Pfam" id="PF01758">
    <property type="entry name" value="SBF"/>
    <property type="match status" value="1"/>
</dbReference>
<evidence type="ECO:0000256" key="3">
    <source>
        <dbReference type="ARBA" id="ARBA00022989"/>
    </source>
</evidence>
<keyword evidence="7" id="KW-1185">Reference proteome</keyword>
<dbReference type="RefSeq" id="WP_211249919.1">
    <property type="nucleotide sequence ID" value="NZ_BMLF01000002.1"/>
</dbReference>
<dbReference type="AlphaFoldDB" id="A0A917WIM9"/>
<feature type="transmembrane region" description="Helical" evidence="5">
    <location>
        <begin position="40"/>
        <end position="61"/>
    </location>
</feature>
<keyword evidence="4 5" id="KW-0472">Membrane</keyword>
<evidence type="ECO:0000256" key="4">
    <source>
        <dbReference type="ARBA" id="ARBA00023136"/>
    </source>
</evidence>
<reference evidence="6" key="2">
    <citation type="submission" date="2020-09" db="EMBL/GenBank/DDBJ databases">
        <authorList>
            <person name="Sun Q."/>
            <person name="Zhou Y."/>
        </authorList>
    </citation>
    <scope>NUCLEOTIDE SEQUENCE</scope>
    <source>
        <strain evidence="6">CGMCC 1.6293</strain>
    </source>
</reference>
<feature type="transmembrane region" description="Helical" evidence="5">
    <location>
        <begin position="160"/>
        <end position="184"/>
    </location>
</feature>
<name>A0A917WIM9_9RHOB</name>
<comment type="caution">
    <text evidence="6">The sequence shown here is derived from an EMBL/GenBank/DDBJ whole genome shotgun (WGS) entry which is preliminary data.</text>
</comment>
<dbReference type="Proteomes" id="UP000649829">
    <property type="component" value="Unassembled WGS sequence"/>
</dbReference>
<keyword evidence="2 5" id="KW-0812">Transmembrane</keyword>
<dbReference type="GO" id="GO:0016020">
    <property type="term" value="C:membrane"/>
    <property type="evidence" value="ECO:0007669"/>
    <property type="project" value="UniProtKB-SubCell"/>
</dbReference>
<feature type="transmembrane region" description="Helical" evidence="5">
    <location>
        <begin position="67"/>
        <end position="84"/>
    </location>
</feature>
<evidence type="ECO:0000256" key="1">
    <source>
        <dbReference type="ARBA" id="ARBA00004141"/>
    </source>
</evidence>
<dbReference type="EMBL" id="BMLF01000002">
    <property type="protein sequence ID" value="GGM06665.1"/>
    <property type="molecule type" value="Genomic_DNA"/>
</dbReference>
<dbReference type="InterPro" id="IPR038770">
    <property type="entry name" value="Na+/solute_symporter_sf"/>
</dbReference>
<feature type="transmembrane region" description="Helical" evidence="5">
    <location>
        <begin position="96"/>
        <end position="117"/>
    </location>
</feature>
<evidence type="ECO:0000256" key="2">
    <source>
        <dbReference type="ARBA" id="ARBA00022692"/>
    </source>
</evidence>
<proteinExistence type="predicted"/>
<feature type="transmembrane region" description="Helical" evidence="5">
    <location>
        <begin position="129"/>
        <end position="148"/>
    </location>
</feature>
<protein>
    <submittedName>
        <fullName evidence="6">Transporter</fullName>
    </submittedName>
</protein>
<evidence type="ECO:0000313" key="7">
    <source>
        <dbReference type="Proteomes" id="UP000649829"/>
    </source>
</evidence>
<comment type="subcellular location">
    <subcellularLocation>
        <location evidence="1">Membrane</location>
        <topology evidence="1">Multi-pass membrane protein</topology>
    </subcellularLocation>
</comment>
<feature type="transmembrane region" description="Helical" evidence="5">
    <location>
        <begin position="6"/>
        <end position="28"/>
    </location>
</feature>
<organism evidence="6 7">
    <name type="scientific">Pseudooceanicola nanhaiensis</name>
    <dbReference type="NCBI Taxonomy" id="375761"/>
    <lineage>
        <taxon>Bacteria</taxon>
        <taxon>Pseudomonadati</taxon>
        <taxon>Pseudomonadota</taxon>
        <taxon>Alphaproteobacteria</taxon>
        <taxon>Rhodobacterales</taxon>
        <taxon>Paracoccaceae</taxon>
        <taxon>Pseudooceanicola</taxon>
    </lineage>
</organism>
<sequence>MIETIANLMTLVFVTGSMVSMGLSLTPAEITAPLANLRTVVLALAASFVVAPLAGWGIVLLTGLDGALATGLIVIAAAAGAPFLPKLVQAAKDDVATGVGLMVLLMAATVVILPLLLPWLLTGVVVDSWAIARSLILMMLLPLALALAARARYGAAVEPVQAVCAQAANVALIVLVGLLIVMNFRDMIGLVGSHGLIAALLFYVVVAAVGYLLGGPVMALATAQRNISAAVVVAGQNFGIDVLTFIVTASLIGMLVLFPLAGEFGRRRVRPNA</sequence>
<keyword evidence="3 5" id="KW-1133">Transmembrane helix</keyword>